<dbReference type="EMBL" id="HBUE01287601">
    <property type="protein sequence ID" value="CAG6572441.1"/>
    <property type="molecule type" value="Transcribed_RNA"/>
</dbReference>
<sequence>MYSEIERKKKTSRKTQENEPVQGNRWNRVVNEIVLHTTGRNGKRKLQRQGSKGRANCKTRSKPETNCVPVAERARRGVPSKSRYHWRGQRTKFRNKVDSWRDPCSKNRAFEAKGCVGFYQCVKCIRVHVC</sequence>
<evidence type="ECO:0000256" key="1">
    <source>
        <dbReference type="SAM" id="MobiDB-lite"/>
    </source>
</evidence>
<organism evidence="2">
    <name type="scientific">Culex pipiens</name>
    <name type="common">House mosquito</name>
    <dbReference type="NCBI Taxonomy" id="7175"/>
    <lineage>
        <taxon>Eukaryota</taxon>
        <taxon>Metazoa</taxon>
        <taxon>Ecdysozoa</taxon>
        <taxon>Arthropoda</taxon>
        <taxon>Hexapoda</taxon>
        <taxon>Insecta</taxon>
        <taxon>Pterygota</taxon>
        <taxon>Neoptera</taxon>
        <taxon>Endopterygota</taxon>
        <taxon>Diptera</taxon>
        <taxon>Nematocera</taxon>
        <taxon>Culicoidea</taxon>
        <taxon>Culicidae</taxon>
        <taxon>Culicinae</taxon>
        <taxon>Culicini</taxon>
        <taxon>Culex</taxon>
        <taxon>Culex</taxon>
    </lineage>
</organism>
<name>A0A8D8JF92_CULPI</name>
<accession>A0A8D8JF92</accession>
<protein>
    <submittedName>
        <fullName evidence="2">(northern house mosquito) hypothetical protein</fullName>
    </submittedName>
</protein>
<dbReference type="AlphaFoldDB" id="A0A8D8JF92"/>
<feature type="region of interest" description="Disordered" evidence="1">
    <location>
        <begin position="1"/>
        <end position="25"/>
    </location>
</feature>
<dbReference type="EMBL" id="HBUE01287606">
    <property type="protein sequence ID" value="CAG6572444.1"/>
    <property type="molecule type" value="Transcribed_RNA"/>
</dbReference>
<dbReference type="EMBL" id="HBUE01181991">
    <property type="protein sequence ID" value="CAG6520877.1"/>
    <property type="molecule type" value="Transcribed_RNA"/>
</dbReference>
<proteinExistence type="predicted"/>
<reference evidence="2" key="1">
    <citation type="submission" date="2021-05" db="EMBL/GenBank/DDBJ databases">
        <authorList>
            <person name="Alioto T."/>
            <person name="Alioto T."/>
            <person name="Gomez Garrido J."/>
        </authorList>
    </citation>
    <scope>NUCLEOTIDE SEQUENCE</scope>
</reference>
<feature type="region of interest" description="Disordered" evidence="1">
    <location>
        <begin position="39"/>
        <end position="62"/>
    </location>
</feature>
<evidence type="ECO:0000313" key="2">
    <source>
        <dbReference type="EMBL" id="CAG6572444.1"/>
    </source>
</evidence>
<dbReference type="EMBL" id="HBUE01181986">
    <property type="protein sequence ID" value="CAG6520874.1"/>
    <property type="molecule type" value="Transcribed_RNA"/>
</dbReference>